<dbReference type="EMBL" id="CP135443">
    <property type="protein sequence ID" value="WRY34752.1"/>
    <property type="molecule type" value="Genomic_DNA"/>
</dbReference>
<dbReference type="Proteomes" id="UP001623290">
    <property type="component" value="Chromosome"/>
</dbReference>
<dbReference type="RefSeq" id="WP_406721447.1">
    <property type="nucleotide sequence ID" value="NZ_CP135443.1"/>
</dbReference>
<gene>
    <name evidence="2" type="ORF">RPE78_05540</name>
</gene>
<keyword evidence="3" id="KW-1185">Reference proteome</keyword>
<feature type="compositionally biased region" description="Basic and acidic residues" evidence="1">
    <location>
        <begin position="380"/>
        <end position="397"/>
    </location>
</feature>
<reference evidence="2 3" key="1">
    <citation type="submission" date="2023-09" db="EMBL/GenBank/DDBJ databases">
        <title>Thioclava shenzhenensis sp. nov., a multidrug resistant bacteria-antagonizing species isolated from coastal seawater.</title>
        <authorList>
            <person name="Long M."/>
        </authorList>
    </citation>
    <scope>NUCLEOTIDE SEQUENCE [LARGE SCALE GENOMIC DNA]</scope>
    <source>
        <strain evidence="2 3">FTW29</strain>
    </source>
</reference>
<name>A0ABZ1E3C3_9RHOB</name>
<accession>A0ABZ1E3C3</accession>
<protein>
    <submittedName>
        <fullName evidence="2">Relaxase/mobilization nuclease domain-containing protein</fullName>
    </submittedName>
</protein>
<evidence type="ECO:0000313" key="3">
    <source>
        <dbReference type="Proteomes" id="UP001623290"/>
    </source>
</evidence>
<evidence type="ECO:0000313" key="2">
    <source>
        <dbReference type="EMBL" id="WRY34752.1"/>
    </source>
</evidence>
<proteinExistence type="predicted"/>
<organism evidence="2 3">
    <name type="scientific">Thioclava litoralis</name>
    <dbReference type="NCBI Taxonomy" id="3076557"/>
    <lineage>
        <taxon>Bacteria</taxon>
        <taxon>Pseudomonadati</taxon>
        <taxon>Pseudomonadota</taxon>
        <taxon>Alphaproteobacteria</taxon>
        <taxon>Rhodobacterales</taxon>
        <taxon>Paracoccaceae</taxon>
        <taxon>Thioclava</taxon>
    </lineage>
</organism>
<sequence>MLIKFFPNGKGAGAGPVGYLIAEEVLAYDANRDLIRDDKGQPQTVTRDPLPEVLQGNPDRTEALIDASNNQWTYRAGVISFAIEDAPTEAQQVEVMDAFERLSFAGMDPEQYDMLWVRHTHEDRVELHFCTPRLELTTGNSLNIAPPGYQDAYDSLRDLMNKTHGWADPMDLERAQEVQVVAEAPTRAQGRDELHDWILDQISIGTITDRASMVDALADAGFDIPRASKNYITAKDPDTGERWRLKGEIFNENWQATPAERETERRSGLDPAGTCRLDEFSVGELQGRFQRHCDKRAEYNRDRYPLFSERQQERIAEAERDDPALADDIALRDRRADHDVDRLDHGGELALDGAYDAVGADRSGPDADRTGGADLADVGSRSDRVENLHDGGNTDHLHRNRGAVNDDTPDSLGTRFARIRRAVGDGLRNLSAGIARLGSTLDERDREQSEWVGALRGAADEIASLVGRHIGRLAERGTDLRDASRGLRGQLEISETRRTAAERELNECERGHSHGL</sequence>
<evidence type="ECO:0000256" key="1">
    <source>
        <dbReference type="SAM" id="MobiDB-lite"/>
    </source>
</evidence>
<feature type="region of interest" description="Disordered" evidence="1">
    <location>
        <begin position="360"/>
        <end position="409"/>
    </location>
</feature>